<dbReference type="InterPro" id="IPR022812">
    <property type="entry name" value="Dynamin"/>
</dbReference>
<dbReference type="GeneID" id="59331974"/>
<protein>
    <submittedName>
        <fullName evidence="6">Uncharacterized protein</fullName>
    </submittedName>
</protein>
<dbReference type="RefSeq" id="XP_037149173.1">
    <property type="nucleotide sequence ID" value="XM_037294485.1"/>
</dbReference>
<proteinExistence type="predicted"/>
<dbReference type="GO" id="GO:0000266">
    <property type="term" value="P:mitochondrial fission"/>
    <property type="evidence" value="ECO:0007669"/>
    <property type="project" value="TreeGrafter"/>
</dbReference>
<dbReference type="GO" id="GO:0006897">
    <property type="term" value="P:endocytosis"/>
    <property type="evidence" value="ECO:0007669"/>
    <property type="project" value="TreeGrafter"/>
</dbReference>
<dbReference type="InterPro" id="IPR000375">
    <property type="entry name" value="Dynamin_stalk"/>
</dbReference>
<dbReference type="AlphaFoldDB" id="A0A8H6F9K0"/>
<dbReference type="GO" id="GO:0005739">
    <property type="term" value="C:mitochondrion"/>
    <property type="evidence" value="ECO:0007669"/>
    <property type="project" value="TreeGrafter"/>
</dbReference>
<dbReference type="GO" id="GO:0016559">
    <property type="term" value="P:peroxisome fission"/>
    <property type="evidence" value="ECO:0007669"/>
    <property type="project" value="TreeGrafter"/>
</dbReference>
<evidence type="ECO:0000256" key="2">
    <source>
        <dbReference type="ARBA" id="ARBA00023134"/>
    </source>
</evidence>
<dbReference type="InterPro" id="IPR030381">
    <property type="entry name" value="G_DYNAMIN_dom"/>
</dbReference>
<evidence type="ECO:0000256" key="3">
    <source>
        <dbReference type="SAM" id="MobiDB-lite"/>
    </source>
</evidence>
<dbReference type="GO" id="GO:0005525">
    <property type="term" value="F:GTP binding"/>
    <property type="evidence" value="ECO:0007669"/>
    <property type="project" value="InterPro"/>
</dbReference>
<dbReference type="InterPro" id="IPR001401">
    <property type="entry name" value="Dynamin_GTPase"/>
</dbReference>
<evidence type="ECO:0000313" key="7">
    <source>
        <dbReference type="Proteomes" id="UP000593566"/>
    </source>
</evidence>
<feature type="domain" description="Dynamin-type G" evidence="5">
    <location>
        <begin position="30"/>
        <end position="328"/>
    </location>
</feature>
<dbReference type="InterPro" id="IPR027417">
    <property type="entry name" value="P-loop_NTPase"/>
</dbReference>
<dbReference type="GO" id="GO:0003924">
    <property type="term" value="F:GTPase activity"/>
    <property type="evidence" value="ECO:0007669"/>
    <property type="project" value="InterPro"/>
</dbReference>
<dbReference type="GO" id="GO:0016020">
    <property type="term" value="C:membrane"/>
    <property type="evidence" value="ECO:0007669"/>
    <property type="project" value="TreeGrafter"/>
</dbReference>
<dbReference type="InterPro" id="IPR045063">
    <property type="entry name" value="Dynamin_N"/>
</dbReference>
<accession>A0A8H6F9K0</accession>
<dbReference type="PROSITE" id="PS51718">
    <property type="entry name" value="G_DYNAMIN_2"/>
    <property type="match status" value="1"/>
</dbReference>
<dbReference type="PRINTS" id="PR00195">
    <property type="entry name" value="DYNAMIN"/>
</dbReference>
<evidence type="ECO:0000259" key="4">
    <source>
        <dbReference type="PROSITE" id="PS51388"/>
    </source>
</evidence>
<dbReference type="PANTHER" id="PTHR11566">
    <property type="entry name" value="DYNAMIN"/>
    <property type="match status" value="1"/>
</dbReference>
<reference evidence="6 7" key="1">
    <citation type="journal article" date="2020" name="Genomics">
        <title>Complete, high-quality genomes from long-read metagenomic sequencing of two wolf lichen thalli reveals enigmatic genome architecture.</title>
        <authorList>
            <person name="McKenzie S.K."/>
            <person name="Walston R.F."/>
            <person name="Allen J.L."/>
        </authorList>
    </citation>
    <scope>NUCLEOTIDE SEQUENCE [LARGE SCALE GENOMIC DNA]</scope>
    <source>
        <strain evidence="6">WasteWater1</strain>
    </source>
</reference>
<evidence type="ECO:0000256" key="1">
    <source>
        <dbReference type="ARBA" id="ARBA00022741"/>
    </source>
</evidence>
<dbReference type="PANTHER" id="PTHR11566:SF215">
    <property type="entry name" value="DYNAMIN GTPASE"/>
    <property type="match status" value="1"/>
</dbReference>
<dbReference type="GO" id="GO:0008017">
    <property type="term" value="F:microtubule binding"/>
    <property type="evidence" value="ECO:0007669"/>
    <property type="project" value="TreeGrafter"/>
</dbReference>
<comment type="caution">
    <text evidence="6">The sequence shown here is derived from an EMBL/GenBank/DDBJ whole genome shotgun (WGS) entry which is preliminary data.</text>
</comment>
<dbReference type="CDD" id="cd08771">
    <property type="entry name" value="DLP_1"/>
    <property type="match status" value="1"/>
</dbReference>
<feature type="compositionally biased region" description="Acidic residues" evidence="3">
    <location>
        <begin position="435"/>
        <end position="444"/>
    </location>
</feature>
<evidence type="ECO:0000313" key="6">
    <source>
        <dbReference type="EMBL" id="KAF6219738.1"/>
    </source>
</evidence>
<keyword evidence="2" id="KW-0342">GTP-binding</keyword>
<dbReference type="Gene3D" id="1.20.120.1240">
    <property type="entry name" value="Dynamin, middle domain"/>
    <property type="match status" value="1"/>
</dbReference>
<organism evidence="6 7">
    <name type="scientific">Letharia lupina</name>
    <dbReference type="NCBI Taxonomy" id="560253"/>
    <lineage>
        <taxon>Eukaryota</taxon>
        <taxon>Fungi</taxon>
        <taxon>Dikarya</taxon>
        <taxon>Ascomycota</taxon>
        <taxon>Pezizomycotina</taxon>
        <taxon>Lecanoromycetes</taxon>
        <taxon>OSLEUM clade</taxon>
        <taxon>Lecanoromycetidae</taxon>
        <taxon>Lecanorales</taxon>
        <taxon>Lecanorineae</taxon>
        <taxon>Parmeliaceae</taxon>
        <taxon>Letharia</taxon>
    </lineage>
</organism>
<dbReference type="Pfam" id="PF00350">
    <property type="entry name" value="Dynamin_N"/>
    <property type="match status" value="1"/>
</dbReference>
<dbReference type="FunFam" id="3.40.50.300:FF:001425">
    <property type="entry name" value="Dynamin GTPase, putative"/>
    <property type="match status" value="1"/>
</dbReference>
<dbReference type="GO" id="GO:0005874">
    <property type="term" value="C:microtubule"/>
    <property type="evidence" value="ECO:0007669"/>
    <property type="project" value="TreeGrafter"/>
</dbReference>
<dbReference type="Proteomes" id="UP000593566">
    <property type="component" value="Unassembled WGS sequence"/>
</dbReference>
<dbReference type="InterPro" id="IPR020850">
    <property type="entry name" value="GED_dom"/>
</dbReference>
<keyword evidence="7" id="KW-1185">Reference proteome</keyword>
<dbReference type="PROSITE" id="PS51388">
    <property type="entry name" value="GED"/>
    <property type="match status" value="1"/>
</dbReference>
<keyword evidence="1" id="KW-0547">Nucleotide-binding</keyword>
<evidence type="ECO:0000259" key="5">
    <source>
        <dbReference type="PROSITE" id="PS51718"/>
    </source>
</evidence>
<gene>
    <name evidence="6" type="ORF">HO133_003563</name>
</gene>
<dbReference type="EMBL" id="JACCJB010000018">
    <property type="protein sequence ID" value="KAF6219738.1"/>
    <property type="molecule type" value="Genomic_DNA"/>
</dbReference>
<dbReference type="SUPFAM" id="SSF52540">
    <property type="entry name" value="P-loop containing nucleoside triphosphate hydrolases"/>
    <property type="match status" value="1"/>
</dbReference>
<feature type="domain" description="GED" evidence="4">
    <location>
        <begin position="634"/>
        <end position="721"/>
    </location>
</feature>
<dbReference type="GO" id="GO:0048312">
    <property type="term" value="P:intracellular distribution of mitochondria"/>
    <property type="evidence" value="ECO:0007669"/>
    <property type="project" value="TreeGrafter"/>
</dbReference>
<feature type="region of interest" description="Disordered" evidence="3">
    <location>
        <begin position="418"/>
        <end position="459"/>
    </location>
</feature>
<sequence>MADNSSAKSLADPVLLETIDKLFQHNIGEYVSLPQLLVVGDQSSGKSSVLEGLTALPFPRDSGLCTRFATHITFRRTATTEVSVSILPSANAHPDHAERLKKYQRNLETLDQPKFADDPTFAEILREVHKLMGLKGFGAPDERADTFSDDVLKIEICGPKQQHLSVIDVPGIFRNTTVGVTTDSDIEVVRNMVNQYMRNPRSVILAVIPANVDIATQEILKMAEKCDTEGQRTLGVLTKPDLVDKGAEHRVVDLVEGRSYKLKLGWSMVRNPGQSELENPSFDRHASEKNFFKSKEPWARLQKNRVGVESLQGQLRDILTEMVKKEFPNVKSDINRRLNERKRQLESLGPCRENREQQREYLLNLATRFHSTTSLALAARYGADDLFDSVPGLKLATAVADRNTIFADDVWKRGHTMTFSQGSELSEEGDHVEGTEEDDDEDSNEQSHSVRQTGPEPELDDILHEDCEVPMPKPTGIIPWLDKVYKSSRGFELGTFDASLLPIIWKQQSANWDNLALGYVSDVVSHVHNFILALIAAICEDQRVQSALVSVLMDGLIERYKKSIDHANFILYVERNGTPLTENHYFADNLEKCRQQRLKALMEKMKFDVEDHGDVVRVDDILQTSTASNTDHTIRDLHDILKSYYKVARKRFVDVVCMQAVDHYLLTGPTAPVRLFSPNFVSGLEEAQLDRIAGEDVSTKRKREELKREIENLRNGKKILV</sequence>
<dbReference type="SMART" id="SM00053">
    <property type="entry name" value="DYNc"/>
    <property type="match status" value="1"/>
</dbReference>
<name>A0A8H6F9K0_9LECA</name>
<dbReference type="Gene3D" id="3.40.50.300">
    <property type="entry name" value="P-loop containing nucleotide triphosphate hydrolases"/>
    <property type="match status" value="1"/>
</dbReference>
<dbReference type="Pfam" id="PF01031">
    <property type="entry name" value="Dynamin_M"/>
    <property type="match status" value="1"/>
</dbReference>